<dbReference type="Proteomes" id="UP000319836">
    <property type="component" value="Unassembled WGS sequence"/>
</dbReference>
<keyword evidence="3 5" id="KW-0963">Cytoplasm</keyword>
<dbReference type="AlphaFoldDB" id="A0A538U5D7"/>
<dbReference type="InterPro" id="IPR036191">
    <property type="entry name" value="RRF_sf"/>
</dbReference>
<dbReference type="FunFam" id="1.10.132.20:FF:000001">
    <property type="entry name" value="Ribosome-recycling factor"/>
    <property type="match status" value="1"/>
</dbReference>
<accession>A0A538U5D7</accession>
<sequence>MIDQHVLKAEDRMKKILEATRREFATLRSGKASPALLDAIRVDAYGQMVPLNQVGSVSAPEARLLVVQPWDKGLIKAVAKAIQQSELGLNPTDDGTLVRIPIPQLTGERRRDMVKLVSKLAEEGRVHMRQVRHDLNKEIKSEEHAHALSEDDAKRLTVEVQKLTDRYITQIDELLKKKTAEVMEV</sequence>
<dbReference type="GO" id="GO:0043023">
    <property type="term" value="F:ribosomal large subunit binding"/>
    <property type="evidence" value="ECO:0007669"/>
    <property type="project" value="TreeGrafter"/>
</dbReference>
<protein>
    <recommendedName>
        <fullName evidence="5">Ribosome-recycling factor</fullName>
        <shortName evidence="5">RRF</shortName>
    </recommendedName>
    <alternativeName>
        <fullName evidence="5">Ribosome-releasing factor</fullName>
    </alternativeName>
</protein>
<dbReference type="Gene3D" id="1.10.132.20">
    <property type="entry name" value="Ribosome-recycling factor"/>
    <property type="match status" value="1"/>
</dbReference>
<proteinExistence type="inferred from homology"/>
<dbReference type="GO" id="GO:0006415">
    <property type="term" value="P:translational termination"/>
    <property type="evidence" value="ECO:0007669"/>
    <property type="project" value="UniProtKB-UniRule"/>
</dbReference>
<dbReference type="Gene3D" id="3.30.1360.40">
    <property type="match status" value="1"/>
</dbReference>
<dbReference type="NCBIfam" id="TIGR00496">
    <property type="entry name" value="frr"/>
    <property type="match status" value="1"/>
</dbReference>
<comment type="similarity">
    <text evidence="2 5">Belongs to the RRF family.</text>
</comment>
<dbReference type="GO" id="GO:0005737">
    <property type="term" value="C:cytoplasm"/>
    <property type="evidence" value="ECO:0007669"/>
    <property type="project" value="UniProtKB-SubCell"/>
</dbReference>
<evidence type="ECO:0000256" key="2">
    <source>
        <dbReference type="ARBA" id="ARBA00005912"/>
    </source>
</evidence>
<dbReference type="FunFam" id="3.30.1360.40:FF:000001">
    <property type="entry name" value="Ribosome-recycling factor"/>
    <property type="match status" value="1"/>
</dbReference>
<comment type="caution">
    <text evidence="7">The sequence shown here is derived from an EMBL/GenBank/DDBJ whole genome shotgun (WGS) entry which is preliminary data.</text>
</comment>
<reference evidence="7 8" key="1">
    <citation type="journal article" date="2019" name="Nat. Microbiol.">
        <title>Mediterranean grassland soil C-N compound turnover is dependent on rainfall and depth, and is mediated by genomically divergent microorganisms.</title>
        <authorList>
            <person name="Diamond S."/>
            <person name="Andeer P.F."/>
            <person name="Li Z."/>
            <person name="Crits-Christoph A."/>
            <person name="Burstein D."/>
            <person name="Anantharaman K."/>
            <person name="Lane K.R."/>
            <person name="Thomas B.C."/>
            <person name="Pan C."/>
            <person name="Northen T.R."/>
            <person name="Banfield J.F."/>
        </authorList>
    </citation>
    <scope>NUCLEOTIDE SEQUENCE [LARGE SCALE GENOMIC DNA]</scope>
    <source>
        <strain evidence="7">WS_10</strain>
    </source>
</reference>
<dbReference type="PANTHER" id="PTHR20982:SF3">
    <property type="entry name" value="MITOCHONDRIAL RIBOSOME RECYCLING FACTOR PSEUDO 1"/>
    <property type="match status" value="1"/>
</dbReference>
<evidence type="ECO:0000256" key="3">
    <source>
        <dbReference type="ARBA" id="ARBA00022490"/>
    </source>
</evidence>
<dbReference type="InterPro" id="IPR002661">
    <property type="entry name" value="Ribosome_recyc_fac"/>
</dbReference>
<dbReference type="HAMAP" id="MF_00040">
    <property type="entry name" value="RRF"/>
    <property type="match status" value="1"/>
</dbReference>
<dbReference type="Pfam" id="PF01765">
    <property type="entry name" value="RRF"/>
    <property type="match status" value="1"/>
</dbReference>
<evidence type="ECO:0000256" key="5">
    <source>
        <dbReference type="HAMAP-Rule" id="MF_00040"/>
    </source>
</evidence>
<evidence type="ECO:0000256" key="1">
    <source>
        <dbReference type="ARBA" id="ARBA00004496"/>
    </source>
</evidence>
<feature type="domain" description="Ribosome recycling factor" evidence="6">
    <location>
        <begin position="21"/>
        <end position="183"/>
    </location>
</feature>
<evidence type="ECO:0000256" key="4">
    <source>
        <dbReference type="ARBA" id="ARBA00022917"/>
    </source>
</evidence>
<evidence type="ECO:0000313" key="7">
    <source>
        <dbReference type="EMBL" id="TMQ71091.1"/>
    </source>
</evidence>
<name>A0A538U5D7_UNCEI</name>
<dbReference type="EMBL" id="VBPA01000154">
    <property type="protein sequence ID" value="TMQ71091.1"/>
    <property type="molecule type" value="Genomic_DNA"/>
</dbReference>
<organism evidence="7 8">
    <name type="scientific">Eiseniibacteriota bacterium</name>
    <dbReference type="NCBI Taxonomy" id="2212470"/>
    <lineage>
        <taxon>Bacteria</taxon>
        <taxon>Candidatus Eiseniibacteriota</taxon>
    </lineage>
</organism>
<dbReference type="PANTHER" id="PTHR20982">
    <property type="entry name" value="RIBOSOME RECYCLING FACTOR"/>
    <property type="match status" value="1"/>
</dbReference>
<comment type="subcellular location">
    <subcellularLocation>
        <location evidence="1 5">Cytoplasm</location>
    </subcellularLocation>
</comment>
<comment type="function">
    <text evidence="5">Responsible for the release of ribosomes from messenger RNA at the termination of protein biosynthesis. May increase the efficiency of translation by recycling ribosomes from one round of translation to another.</text>
</comment>
<evidence type="ECO:0000259" key="6">
    <source>
        <dbReference type="Pfam" id="PF01765"/>
    </source>
</evidence>
<evidence type="ECO:0000313" key="8">
    <source>
        <dbReference type="Proteomes" id="UP000319836"/>
    </source>
</evidence>
<dbReference type="CDD" id="cd00520">
    <property type="entry name" value="RRF"/>
    <property type="match status" value="1"/>
</dbReference>
<keyword evidence="4 5" id="KW-0648">Protein biosynthesis</keyword>
<dbReference type="SUPFAM" id="SSF55194">
    <property type="entry name" value="Ribosome recycling factor, RRF"/>
    <property type="match status" value="1"/>
</dbReference>
<gene>
    <name evidence="5" type="primary">frr</name>
    <name evidence="7" type="ORF">E6K80_06575</name>
</gene>
<dbReference type="InterPro" id="IPR023584">
    <property type="entry name" value="Ribosome_recyc_fac_dom"/>
</dbReference>